<organism evidence="1 2">
    <name type="scientific">Zancudomyces culisetae</name>
    <name type="common">Gut fungus</name>
    <name type="synonym">Smittium culisetae</name>
    <dbReference type="NCBI Taxonomy" id="1213189"/>
    <lineage>
        <taxon>Eukaryota</taxon>
        <taxon>Fungi</taxon>
        <taxon>Fungi incertae sedis</taxon>
        <taxon>Zoopagomycota</taxon>
        <taxon>Kickxellomycotina</taxon>
        <taxon>Harpellomycetes</taxon>
        <taxon>Harpellales</taxon>
        <taxon>Legeriomycetaceae</taxon>
        <taxon>Zancudomyces</taxon>
    </lineage>
</organism>
<dbReference type="EMBL" id="LSSK01000657">
    <property type="protein sequence ID" value="OMH82474.1"/>
    <property type="molecule type" value="Genomic_DNA"/>
</dbReference>
<keyword evidence="2" id="KW-1185">Reference proteome</keyword>
<proteinExistence type="predicted"/>
<sequence>MCSLSIVSSVHRIFGVFFFFPVSFSFSPAERDLLFEISAPLRKSTPTVPDPLCSPVSVGTLSVVVNEPDVIGPFGRILSLLPTAGGALPGASDISVPCSSIGVSYLLLYTFGSSLI</sequence>
<protein>
    <submittedName>
        <fullName evidence="1">Uncharacterized protein</fullName>
    </submittedName>
</protein>
<accession>A0A1R1PNE2</accession>
<gene>
    <name evidence="1" type="ORF">AX774_g4043</name>
</gene>
<evidence type="ECO:0000313" key="2">
    <source>
        <dbReference type="Proteomes" id="UP000188320"/>
    </source>
</evidence>
<dbReference type="Proteomes" id="UP000188320">
    <property type="component" value="Unassembled WGS sequence"/>
</dbReference>
<reference evidence="2" key="1">
    <citation type="submission" date="2017-01" db="EMBL/GenBank/DDBJ databases">
        <authorList>
            <person name="Wang Y."/>
            <person name="White M."/>
            <person name="Kvist S."/>
            <person name="Moncalvo J.-M."/>
        </authorList>
    </citation>
    <scope>NUCLEOTIDE SEQUENCE [LARGE SCALE GENOMIC DNA]</scope>
    <source>
        <strain evidence="2">COL-18-3</strain>
    </source>
</reference>
<evidence type="ECO:0000313" key="1">
    <source>
        <dbReference type="EMBL" id="OMH82474.1"/>
    </source>
</evidence>
<name>A0A1R1PNE2_ZANCU</name>
<comment type="caution">
    <text evidence="1">The sequence shown here is derived from an EMBL/GenBank/DDBJ whole genome shotgun (WGS) entry which is preliminary data.</text>
</comment>
<dbReference type="AlphaFoldDB" id="A0A1R1PNE2"/>